<feature type="domain" description="LysM" evidence="3">
    <location>
        <begin position="267"/>
        <end position="325"/>
    </location>
</feature>
<keyword evidence="2" id="KW-0812">Transmembrane</keyword>
<feature type="compositionally biased region" description="Low complexity" evidence="1">
    <location>
        <begin position="193"/>
        <end position="210"/>
    </location>
</feature>
<accession>A0A1X6WYB9</accession>
<keyword evidence="5" id="KW-1185">Reference proteome</keyword>
<sequence length="345" mass="33735">MGGTSRTPLAVRTGAQAVVAALLGSAALTAARAASGTAASSWGEQALLAWVCALIAGAAALGCAYLALVWTLATVVMAWGPRGAIGGASLRALRLLAPALARRTAATALIASTLASVPLAAAQADDGSSRSAPRSATAAARLLHTEAGTDIPVTGAGRAEAARMSARASFGSLAAAPGPRAEQPADPSGVDFAAADPPVADPPAADGADASELPPLGWGESPEDPTPPTAETASPAVETAAPATESASPAADSASPTPGSAGPQPLVVVEVRQGDTLWSITDDLLGPGPDDPAAIASAWPTLWEANASVIGSDPNALDPGQQLVVPTPLAPRPSPAAPLPSQEES</sequence>
<keyword evidence="2" id="KW-1133">Transmembrane helix</keyword>
<dbReference type="InterPro" id="IPR036779">
    <property type="entry name" value="LysM_dom_sf"/>
</dbReference>
<dbReference type="Pfam" id="PF01476">
    <property type="entry name" value="LysM"/>
    <property type="match status" value="1"/>
</dbReference>
<evidence type="ECO:0000313" key="4">
    <source>
        <dbReference type="EMBL" id="SLM90721.1"/>
    </source>
</evidence>
<dbReference type="Proteomes" id="UP000195981">
    <property type="component" value="Unassembled WGS sequence"/>
</dbReference>
<protein>
    <recommendedName>
        <fullName evidence="3">LysM domain-containing protein</fullName>
    </recommendedName>
</protein>
<reference evidence="4 5" key="1">
    <citation type="submission" date="2017-02" db="EMBL/GenBank/DDBJ databases">
        <authorList>
            <person name="Peterson S.W."/>
        </authorList>
    </citation>
    <scope>NUCLEOTIDE SEQUENCE [LARGE SCALE GENOMIC DNA]</scope>
    <source>
        <strain evidence="4 5">CIP104813</strain>
    </source>
</reference>
<dbReference type="PROSITE" id="PS51782">
    <property type="entry name" value="LYSM"/>
    <property type="match status" value="1"/>
</dbReference>
<dbReference type="OrthoDB" id="3210682at2"/>
<dbReference type="Gene3D" id="3.10.350.10">
    <property type="entry name" value="LysM domain"/>
    <property type="match status" value="1"/>
</dbReference>
<feature type="compositionally biased region" description="Low complexity" evidence="1">
    <location>
        <begin position="229"/>
        <end position="263"/>
    </location>
</feature>
<keyword evidence="2" id="KW-0472">Membrane</keyword>
<dbReference type="InterPro" id="IPR018392">
    <property type="entry name" value="LysM"/>
</dbReference>
<dbReference type="EMBL" id="FWFG01000050">
    <property type="protein sequence ID" value="SLM90721.1"/>
    <property type="molecule type" value="Genomic_DNA"/>
</dbReference>
<evidence type="ECO:0000259" key="3">
    <source>
        <dbReference type="PROSITE" id="PS51782"/>
    </source>
</evidence>
<gene>
    <name evidence="4" type="ORF">FM110_05390</name>
</gene>
<dbReference type="CDD" id="cd00118">
    <property type="entry name" value="LysM"/>
    <property type="match status" value="1"/>
</dbReference>
<proteinExistence type="predicted"/>
<evidence type="ECO:0000256" key="2">
    <source>
        <dbReference type="SAM" id="Phobius"/>
    </source>
</evidence>
<feature type="compositionally biased region" description="Pro residues" evidence="1">
    <location>
        <begin position="328"/>
        <end position="338"/>
    </location>
</feature>
<evidence type="ECO:0000256" key="1">
    <source>
        <dbReference type="SAM" id="MobiDB-lite"/>
    </source>
</evidence>
<dbReference type="AlphaFoldDB" id="A0A1X6WYB9"/>
<feature type="region of interest" description="Disordered" evidence="1">
    <location>
        <begin position="311"/>
        <end position="345"/>
    </location>
</feature>
<feature type="region of interest" description="Disordered" evidence="1">
    <location>
        <begin position="173"/>
        <end position="267"/>
    </location>
</feature>
<name>A0A1X6WYB9_9MICO</name>
<dbReference type="RefSeq" id="WP_143276283.1">
    <property type="nucleotide sequence ID" value="NZ_FWFG01000050.1"/>
</dbReference>
<organism evidence="4 5">
    <name type="scientific">Brachybacterium nesterenkovii</name>
    <dbReference type="NCBI Taxonomy" id="47847"/>
    <lineage>
        <taxon>Bacteria</taxon>
        <taxon>Bacillati</taxon>
        <taxon>Actinomycetota</taxon>
        <taxon>Actinomycetes</taxon>
        <taxon>Micrococcales</taxon>
        <taxon>Dermabacteraceae</taxon>
        <taxon>Brachybacterium</taxon>
    </lineage>
</organism>
<feature type="transmembrane region" description="Helical" evidence="2">
    <location>
        <begin position="49"/>
        <end position="79"/>
    </location>
</feature>
<evidence type="ECO:0000313" key="5">
    <source>
        <dbReference type="Proteomes" id="UP000195981"/>
    </source>
</evidence>